<keyword evidence="2" id="KW-0723">Serine/threonine-protein kinase</keyword>
<dbReference type="InterPro" id="IPR008266">
    <property type="entry name" value="Tyr_kinase_AS"/>
</dbReference>
<keyword evidence="3" id="KW-0808">Transferase</keyword>
<dbReference type="InterPro" id="IPR011009">
    <property type="entry name" value="Kinase-like_dom_sf"/>
</dbReference>
<evidence type="ECO:0000313" key="10">
    <source>
        <dbReference type="EMBL" id="MST61167.1"/>
    </source>
</evidence>
<comment type="catalytic activity">
    <reaction evidence="8">
        <text>L-seryl-[protein] + ATP = O-phospho-L-seryl-[protein] + ADP + H(+)</text>
        <dbReference type="Rhea" id="RHEA:17989"/>
        <dbReference type="Rhea" id="RHEA-COMP:9863"/>
        <dbReference type="Rhea" id="RHEA-COMP:11604"/>
        <dbReference type="ChEBI" id="CHEBI:15378"/>
        <dbReference type="ChEBI" id="CHEBI:29999"/>
        <dbReference type="ChEBI" id="CHEBI:30616"/>
        <dbReference type="ChEBI" id="CHEBI:83421"/>
        <dbReference type="ChEBI" id="CHEBI:456216"/>
        <dbReference type="EC" id="2.7.11.1"/>
    </reaction>
</comment>
<organism evidence="10 11">
    <name type="scientific">Parafannyhessea umbonata</name>
    <dbReference type="NCBI Taxonomy" id="604330"/>
    <lineage>
        <taxon>Bacteria</taxon>
        <taxon>Bacillati</taxon>
        <taxon>Actinomycetota</taxon>
        <taxon>Coriobacteriia</taxon>
        <taxon>Coriobacteriales</taxon>
        <taxon>Atopobiaceae</taxon>
        <taxon>Parafannyhessea</taxon>
    </lineage>
</organism>
<evidence type="ECO:0000256" key="3">
    <source>
        <dbReference type="ARBA" id="ARBA00022679"/>
    </source>
</evidence>
<evidence type="ECO:0000259" key="9">
    <source>
        <dbReference type="PROSITE" id="PS50011"/>
    </source>
</evidence>
<comment type="catalytic activity">
    <reaction evidence="7">
        <text>L-threonyl-[protein] + ATP = O-phospho-L-threonyl-[protein] + ADP + H(+)</text>
        <dbReference type="Rhea" id="RHEA:46608"/>
        <dbReference type="Rhea" id="RHEA-COMP:11060"/>
        <dbReference type="Rhea" id="RHEA-COMP:11605"/>
        <dbReference type="ChEBI" id="CHEBI:15378"/>
        <dbReference type="ChEBI" id="CHEBI:30013"/>
        <dbReference type="ChEBI" id="CHEBI:30616"/>
        <dbReference type="ChEBI" id="CHEBI:61977"/>
        <dbReference type="ChEBI" id="CHEBI:456216"/>
        <dbReference type="EC" id="2.7.11.1"/>
    </reaction>
</comment>
<feature type="domain" description="Protein kinase" evidence="9">
    <location>
        <begin position="21"/>
        <end position="338"/>
    </location>
</feature>
<keyword evidence="6" id="KW-0067">ATP-binding</keyword>
<dbReference type="InterPro" id="IPR050660">
    <property type="entry name" value="NEK_Ser/Thr_kinase"/>
</dbReference>
<sequence length="700" mass="75455">MKHEANEEGDSALEVVEFAQLDTSFAVNPKDEGTVRRKYMTVLAQRRPASDHLSDCEVLAARNTEGDLFALKRLRPLPTDTDPLSRRGRESALFEEYRTMLAVSPLKGFPRVYGYGVTQAGVPAILMEWIPGKTLLAAERAHDLPLCEDGSGCTGHAVAAVALGALQTLISTSCLDGTFIHRDISPRNIMVLPAEGDLGDVLDLRLIDLGSSIFMSRTEATFTRTMDVWRAATPEYAPPEMLALDDRSYIEARRSPSIDVYALASVLYEMYGGKTPFRLSEHPGEGAFKLKTSRAPEPLVPHTAADQPLIDALMPCLSANPQDRPSASELFRGIAAWQQKTTGHAIELVREQAPEVDGKAHLESGYVSAYAPSVPIAGPATPAGEKGTAAPQASEDKIVISRRSLLIGTGCAVGAAALGIAAYRTQLFGALAGHGLNDSSWDELSKVARKIASAGDSKEALSLAVKYGIARKDGSIAGNLTKDIELQDGTKATVRIVGYRHDDRSDGKGKAGLTFAFRAPVAARNMSDAKMAQGGWKDCDMRAWLNDDFLAMLPEELSSVILPVSKLTNNAGATRSADSVTATKDSVWLFSMAELGGTRTAASFSKGYGYLADIINAEGTQYRYWKDRKVSTNARANDATAKRWKGSKCYWWTRSPSPDCSEDDGQTWFNRVGPSGDVFRFAVAATGDDNDSTVLPGFAI</sequence>
<dbReference type="AlphaFoldDB" id="A0A6N7XD07"/>
<gene>
    <name evidence="10" type="ORF">FYJ69_09745</name>
</gene>
<evidence type="ECO:0000256" key="5">
    <source>
        <dbReference type="ARBA" id="ARBA00022777"/>
    </source>
</evidence>
<dbReference type="RefSeq" id="WP_154542274.1">
    <property type="nucleotide sequence ID" value="NZ_VUND01000003.1"/>
</dbReference>
<dbReference type="SMART" id="SM00220">
    <property type="entry name" value="S_TKc"/>
    <property type="match status" value="1"/>
</dbReference>
<dbReference type="PANTHER" id="PTHR43671">
    <property type="entry name" value="SERINE/THREONINE-PROTEIN KINASE NEK"/>
    <property type="match status" value="1"/>
</dbReference>
<dbReference type="Gene3D" id="1.10.510.10">
    <property type="entry name" value="Transferase(Phosphotransferase) domain 1"/>
    <property type="match status" value="1"/>
</dbReference>
<evidence type="ECO:0000256" key="4">
    <source>
        <dbReference type="ARBA" id="ARBA00022741"/>
    </source>
</evidence>
<dbReference type="PROSITE" id="PS50011">
    <property type="entry name" value="PROTEIN_KINASE_DOM"/>
    <property type="match status" value="1"/>
</dbReference>
<dbReference type="Proteomes" id="UP000434342">
    <property type="component" value="Unassembled WGS sequence"/>
</dbReference>
<evidence type="ECO:0000256" key="2">
    <source>
        <dbReference type="ARBA" id="ARBA00022527"/>
    </source>
</evidence>
<dbReference type="PANTHER" id="PTHR43671:SF98">
    <property type="entry name" value="SERINE_THREONINE-PROTEIN KINASE NEK11"/>
    <property type="match status" value="1"/>
</dbReference>
<dbReference type="SUPFAM" id="SSF56112">
    <property type="entry name" value="Protein kinase-like (PK-like)"/>
    <property type="match status" value="1"/>
</dbReference>
<reference evidence="10 11" key="1">
    <citation type="submission" date="2019-08" db="EMBL/GenBank/DDBJ databases">
        <title>In-depth cultivation of the pig gut microbiome towards novel bacterial diversity and tailored functional studies.</title>
        <authorList>
            <person name="Wylensek D."/>
            <person name="Hitch T.C.A."/>
            <person name="Clavel T."/>
        </authorList>
    </citation>
    <scope>NUCLEOTIDE SEQUENCE [LARGE SCALE GENOMIC DNA]</scope>
    <source>
        <strain evidence="10 11">WB01_CNA04</strain>
    </source>
</reference>
<comment type="caution">
    <text evidence="10">The sequence shown here is derived from an EMBL/GenBank/DDBJ whole genome shotgun (WGS) entry which is preliminary data.</text>
</comment>
<dbReference type="InterPro" id="IPR046240">
    <property type="entry name" value="DUF6273"/>
</dbReference>
<keyword evidence="5 10" id="KW-0418">Kinase</keyword>
<proteinExistence type="predicted"/>
<dbReference type="GO" id="GO:0004674">
    <property type="term" value="F:protein serine/threonine kinase activity"/>
    <property type="evidence" value="ECO:0007669"/>
    <property type="project" value="UniProtKB-KW"/>
</dbReference>
<accession>A0A6N7XD07</accession>
<evidence type="ECO:0000256" key="1">
    <source>
        <dbReference type="ARBA" id="ARBA00012513"/>
    </source>
</evidence>
<keyword evidence="4" id="KW-0547">Nucleotide-binding</keyword>
<evidence type="ECO:0000256" key="6">
    <source>
        <dbReference type="ARBA" id="ARBA00022840"/>
    </source>
</evidence>
<evidence type="ECO:0000256" key="7">
    <source>
        <dbReference type="ARBA" id="ARBA00047899"/>
    </source>
</evidence>
<evidence type="ECO:0000256" key="8">
    <source>
        <dbReference type="ARBA" id="ARBA00048679"/>
    </source>
</evidence>
<dbReference type="InterPro" id="IPR000719">
    <property type="entry name" value="Prot_kinase_dom"/>
</dbReference>
<dbReference type="Pfam" id="PF00069">
    <property type="entry name" value="Pkinase"/>
    <property type="match status" value="1"/>
</dbReference>
<evidence type="ECO:0000313" key="11">
    <source>
        <dbReference type="Proteomes" id="UP000434342"/>
    </source>
</evidence>
<dbReference type="Pfam" id="PF19789">
    <property type="entry name" value="DUF6273"/>
    <property type="match status" value="1"/>
</dbReference>
<name>A0A6N7XD07_9ACTN</name>
<protein>
    <recommendedName>
        <fullName evidence="1">non-specific serine/threonine protein kinase</fullName>
        <ecNumber evidence="1">2.7.11.1</ecNumber>
    </recommendedName>
</protein>
<dbReference type="EC" id="2.7.11.1" evidence="1"/>
<dbReference type="PROSITE" id="PS00109">
    <property type="entry name" value="PROTEIN_KINASE_TYR"/>
    <property type="match status" value="1"/>
</dbReference>
<dbReference type="GO" id="GO:0005524">
    <property type="term" value="F:ATP binding"/>
    <property type="evidence" value="ECO:0007669"/>
    <property type="project" value="UniProtKB-KW"/>
</dbReference>
<dbReference type="EMBL" id="VUND01000003">
    <property type="protein sequence ID" value="MST61167.1"/>
    <property type="molecule type" value="Genomic_DNA"/>
</dbReference>